<dbReference type="SUPFAM" id="SSF48484">
    <property type="entry name" value="Lipoxigenase"/>
    <property type="match status" value="1"/>
</dbReference>
<dbReference type="GO" id="GO:0034440">
    <property type="term" value="P:lipid oxidation"/>
    <property type="evidence" value="ECO:0007669"/>
    <property type="project" value="InterPro"/>
</dbReference>
<dbReference type="GO" id="GO:0016702">
    <property type="term" value="F:oxidoreductase activity, acting on single donors with incorporation of molecular oxygen, incorporation of two atoms of oxygen"/>
    <property type="evidence" value="ECO:0007669"/>
    <property type="project" value="InterPro"/>
</dbReference>
<keyword evidence="1" id="KW-0479">Metal-binding</keyword>
<organism evidence="4 5">
    <name type="scientific">Aliterella atlantica CENA595</name>
    <dbReference type="NCBI Taxonomy" id="1618023"/>
    <lineage>
        <taxon>Bacteria</taxon>
        <taxon>Bacillati</taxon>
        <taxon>Cyanobacteriota</taxon>
        <taxon>Cyanophyceae</taxon>
        <taxon>Chroococcidiopsidales</taxon>
        <taxon>Aliterellaceae</taxon>
        <taxon>Aliterella</taxon>
    </lineage>
</organism>
<dbReference type="RefSeq" id="WP_045054947.1">
    <property type="nucleotide sequence ID" value="NZ_CAWMDP010000048.1"/>
</dbReference>
<gene>
    <name evidence="4" type="ORF">UH38_12320</name>
</gene>
<keyword evidence="2" id="KW-0560">Oxidoreductase</keyword>
<dbReference type="EMBL" id="JYON01000011">
    <property type="protein sequence ID" value="KJH71567.1"/>
    <property type="molecule type" value="Genomic_DNA"/>
</dbReference>
<feature type="domain" description="Lipoxygenase" evidence="3">
    <location>
        <begin position="4"/>
        <end position="544"/>
    </location>
</feature>
<dbReference type="AlphaFoldDB" id="A0A0D8ZT71"/>
<dbReference type="GO" id="GO:0046872">
    <property type="term" value="F:metal ion binding"/>
    <property type="evidence" value="ECO:0007669"/>
    <property type="project" value="UniProtKB-KW"/>
</dbReference>
<evidence type="ECO:0000256" key="2">
    <source>
        <dbReference type="ARBA" id="ARBA00023002"/>
    </source>
</evidence>
<keyword evidence="5" id="KW-1185">Reference proteome</keyword>
<reference evidence="4 5" key="1">
    <citation type="submission" date="2015-02" db="EMBL/GenBank/DDBJ databases">
        <title>Draft genome of a novel marine cyanobacterium (Chroococcales) isolated from South Atlantic Ocean.</title>
        <authorList>
            <person name="Rigonato J."/>
            <person name="Alvarenga D.O."/>
            <person name="Branco L.H."/>
            <person name="Varani A.M."/>
            <person name="Brandini F.P."/>
            <person name="Fiore M.F."/>
        </authorList>
    </citation>
    <scope>NUCLEOTIDE SEQUENCE [LARGE SCALE GENOMIC DNA]</scope>
    <source>
        <strain evidence="4 5">CENA595</strain>
    </source>
</reference>
<evidence type="ECO:0000313" key="5">
    <source>
        <dbReference type="Proteomes" id="UP000032452"/>
    </source>
</evidence>
<dbReference type="PANTHER" id="PTHR11771">
    <property type="entry name" value="LIPOXYGENASE"/>
    <property type="match status" value="1"/>
</dbReference>
<dbReference type="PRINTS" id="PR00087">
    <property type="entry name" value="LIPOXYGENASE"/>
</dbReference>
<evidence type="ECO:0000256" key="1">
    <source>
        <dbReference type="ARBA" id="ARBA00022723"/>
    </source>
</evidence>
<dbReference type="PROSITE" id="PS51393">
    <property type="entry name" value="LIPOXYGENASE_3"/>
    <property type="match status" value="1"/>
</dbReference>
<proteinExistence type="predicted"/>
<dbReference type="Gene3D" id="1.20.245.10">
    <property type="entry name" value="Lipoxygenase-1, Domain 5"/>
    <property type="match status" value="1"/>
</dbReference>
<dbReference type="Pfam" id="PF00305">
    <property type="entry name" value="Lipoxygenase"/>
    <property type="match status" value="1"/>
</dbReference>
<dbReference type="STRING" id="1618023.UH38_12320"/>
<comment type="caution">
    <text evidence="4">The sequence shown here is derived from an EMBL/GenBank/DDBJ whole genome shotgun (WGS) entry which is preliminary data.</text>
</comment>
<evidence type="ECO:0000259" key="3">
    <source>
        <dbReference type="PROSITE" id="PS51393"/>
    </source>
</evidence>
<sequence>MIKPYLPQHEPDAIARQNRLIKNRADYVLDYNYLPPIPLQTPVPQQERFSAEYTARRLASFANLVPNMLMARARNAFDPLDTLEEYADLLPVLPKPNVIKNYQADWCFAEQRLSGINPPAIRRIDALPENLPISNSSFQHSVGAEHNLEQALKEGKLYCLDYPLLSGIGGGNYQNLPKYLPKPQALFYWRSDNSKIGGSLVPVAIKILNELGGKNLVYTPNDAPLDWFLAKTCVQMADANHQELGTHFAKTHAVMAPIAAITARELGENHPLTLLLKPHFRFMLFDNELGRTQFLQPTGPTEELLAGTLEESVQLVVQAYEEWSIDTTFPLELQQRQMHDPEILPHYPFRDDGILVWNAIHQFVTEYLQIYYHTPQDISADYEVQNWARELVDSGRVKGMPESIDTLAQLIDIIAVVIFTCAPLHSCLNLAQYEYMTFVPNMPYAAYHPIPTTKGVDMATIVKIMPPFQRAIDQILWTDILSAFQYDKLGFYEEDFADPKAQEVLQRFQDNLQQVEEKIEMHNQIRPIPYNYLKPSRIMNSINT</sequence>
<dbReference type="InterPro" id="IPR036226">
    <property type="entry name" value="LipOase_C_sf"/>
</dbReference>
<dbReference type="Proteomes" id="UP000032452">
    <property type="component" value="Unassembled WGS sequence"/>
</dbReference>
<dbReference type="InterPro" id="IPR000907">
    <property type="entry name" value="LipOase"/>
</dbReference>
<evidence type="ECO:0000313" key="4">
    <source>
        <dbReference type="EMBL" id="KJH71567.1"/>
    </source>
</evidence>
<name>A0A0D8ZT71_9CYAN</name>
<protein>
    <submittedName>
        <fullName evidence="4">Lipoxygenase</fullName>
    </submittedName>
</protein>
<dbReference type="Gene3D" id="3.10.450.60">
    <property type="match status" value="1"/>
</dbReference>
<accession>A0A0D8ZT71</accession>
<dbReference type="InterPro" id="IPR013819">
    <property type="entry name" value="LipOase_C"/>
</dbReference>